<feature type="coiled-coil region" evidence="12">
    <location>
        <begin position="204"/>
        <end position="231"/>
    </location>
</feature>
<evidence type="ECO:0000313" key="14">
    <source>
        <dbReference type="RefSeq" id="XP_014677236.1"/>
    </source>
</evidence>
<evidence type="ECO:0000313" key="13">
    <source>
        <dbReference type="Proteomes" id="UP000695022"/>
    </source>
</evidence>
<name>A0ABM1EYG5_PRICU</name>
<evidence type="ECO:0000256" key="9">
    <source>
        <dbReference type="ARBA" id="ARBA00043187"/>
    </source>
</evidence>
<dbReference type="Proteomes" id="UP000695022">
    <property type="component" value="Unplaced"/>
</dbReference>
<reference evidence="14" key="1">
    <citation type="submission" date="2025-08" db="UniProtKB">
        <authorList>
            <consortium name="RefSeq"/>
        </authorList>
    </citation>
    <scope>IDENTIFICATION</scope>
</reference>
<dbReference type="Pfam" id="PF03747">
    <property type="entry name" value="ADP_ribosyl_GH"/>
    <property type="match status" value="1"/>
</dbReference>
<accession>A0ABM1EYG5</accession>
<dbReference type="InterPro" id="IPR036705">
    <property type="entry name" value="Ribosyl_crysJ1_sf"/>
</dbReference>
<keyword evidence="3" id="KW-0378">Hydrolase</keyword>
<keyword evidence="13" id="KW-1185">Reference proteome</keyword>
<evidence type="ECO:0000256" key="3">
    <source>
        <dbReference type="ARBA" id="ARBA00022801"/>
    </source>
</evidence>
<dbReference type="PANTHER" id="PTHR16222">
    <property type="entry name" value="ADP-RIBOSYLGLYCOHYDROLASE"/>
    <property type="match status" value="1"/>
</dbReference>
<evidence type="ECO:0000256" key="11">
    <source>
        <dbReference type="ARBA" id="ARBA00049015"/>
    </source>
</evidence>
<evidence type="ECO:0000256" key="1">
    <source>
        <dbReference type="ARBA" id="ARBA00010702"/>
    </source>
</evidence>
<gene>
    <name evidence="14" type="primary">LOC106817103</name>
</gene>
<dbReference type="RefSeq" id="XP_014677236.1">
    <property type="nucleotide sequence ID" value="XM_014821750.1"/>
</dbReference>
<protein>
    <recommendedName>
        <fullName evidence="4">ADP-ribosylhydrolase ARH3</fullName>
        <ecNumber evidence="2">3.2.1.143</ecNumber>
    </recommendedName>
    <alternativeName>
        <fullName evidence="5">ADP-ribose glycohydrolase ARH3</fullName>
    </alternativeName>
    <alternativeName>
        <fullName evidence="6">ADP-ribosylhydrolase 3</fullName>
    </alternativeName>
    <alternativeName>
        <fullName evidence="9">O-acetyl-ADP-ribose deacetylase ARH3</fullName>
    </alternativeName>
    <alternativeName>
        <fullName evidence="10">Poly(ADP-ribose) glycohydrolase ARH3</fullName>
    </alternativeName>
    <alternativeName>
        <fullName evidence="8">[Protein ADP-ribosylarginine] hydrolase-like protein 2</fullName>
    </alternativeName>
    <alternativeName>
        <fullName evidence="7">[Protein ADP-ribosylserine] hydrolase</fullName>
    </alternativeName>
</protein>
<dbReference type="SUPFAM" id="SSF101478">
    <property type="entry name" value="ADP-ribosylglycohydrolase"/>
    <property type="match status" value="1"/>
</dbReference>
<dbReference type="Gene3D" id="1.10.4080.10">
    <property type="entry name" value="ADP-ribosylation/Crystallin J1"/>
    <property type="match status" value="1"/>
</dbReference>
<evidence type="ECO:0000256" key="4">
    <source>
        <dbReference type="ARBA" id="ARBA00041057"/>
    </source>
</evidence>
<dbReference type="GeneID" id="106817103"/>
<comment type="catalytic activity">
    <reaction evidence="11">
        <text>alpha-NAD(+) + H2O = ADP-D-ribose + nicotinamide + H(+)</text>
        <dbReference type="Rhea" id="RHEA:68792"/>
        <dbReference type="ChEBI" id="CHEBI:15377"/>
        <dbReference type="ChEBI" id="CHEBI:15378"/>
        <dbReference type="ChEBI" id="CHEBI:17154"/>
        <dbReference type="ChEBI" id="CHEBI:57967"/>
        <dbReference type="ChEBI" id="CHEBI:77017"/>
    </reaction>
</comment>
<evidence type="ECO:0000256" key="12">
    <source>
        <dbReference type="SAM" id="Coils"/>
    </source>
</evidence>
<evidence type="ECO:0000256" key="10">
    <source>
        <dbReference type="ARBA" id="ARBA00043193"/>
    </source>
</evidence>
<dbReference type="PANTHER" id="PTHR16222:SF24">
    <property type="entry name" value="ADP-RIBOSYLHYDROLASE ARH3"/>
    <property type="match status" value="1"/>
</dbReference>
<dbReference type="InterPro" id="IPR050792">
    <property type="entry name" value="ADP-ribosylglycohydrolase"/>
</dbReference>
<evidence type="ECO:0000256" key="8">
    <source>
        <dbReference type="ARBA" id="ARBA00042850"/>
    </source>
</evidence>
<comment type="similarity">
    <text evidence="1">Belongs to the ADP-ribosylglycohydrolase family.</text>
</comment>
<evidence type="ECO:0000256" key="2">
    <source>
        <dbReference type="ARBA" id="ARBA00012255"/>
    </source>
</evidence>
<organism evidence="13 14">
    <name type="scientific">Priapulus caudatus</name>
    <name type="common">Priapulid worm</name>
    <dbReference type="NCBI Taxonomy" id="37621"/>
    <lineage>
        <taxon>Eukaryota</taxon>
        <taxon>Metazoa</taxon>
        <taxon>Ecdysozoa</taxon>
        <taxon>Scalidophora</taxon>
        <taxon>Priapulida</taxon>
        <taxon>Priapulimorpha</taxon>
        <taxon>Priapulimorphida</taxon>
        <taxon>Priapulidae</taxon>
        <taxon>Priapulus</taxon>
    </lineage>
</organism>
<proteinExistence type="inferred from homology"/>
<evidence type="ECO:0000256" key="6">
    <source>
        <dbReference type="ARBA" id="ARBA00042471"/>
    </source>
</evidence>
<evidence type="ECO:0000256" key="7">
    <source>
        <dbReference type="ARBA" id="ARBA00042722"/>
    </source>
</evidence>
<evidence type="ECO:0000256" key="5">
    <source>
        <dbReference type="ARBA" id="ARBA00042398"/>
    </source>
</evidence>
<dbReference type="EC" id="3.2.1.143" evidence="2"/>
<dbReference type="InterPro" id="IPR005502">
    <property type="entry name" value="Ribosyl_crysJ1"/>
</dbReference>
<sequence length="378" mass="41354">MGTRHSKTMCSRFIGSLVGAIVGDCIGADFECRPFVDTLHLSNFLTSMAGKTGRGNKVSYTDDTAMTRSVADSLISKKAFNASDMAMRFAEEYFQNPGRGYGANVVQVFQDLHVDRYADVYQSAREQFGGTGSYGNGGGMRIAPVALFAMNDTEKLIQIARDSTLITHTNKKGYNGAILQCLAVQQALTHQHAPSVRLSREKFVEDLQEKMKKIEGKLDDANKATKASEEEAKVKDVKTQGDPSSKDFFYVEYLQKVKTLISYGDVPRIKIKHVLGVGIAAHRSIPTAIYCFLRCMEPVEDLRNIDHGNALARTVLYAISLGGDTDTIASMAGSIAGAYYGIESVPSMWQDRCEGVECATSQAKELYHLATGDTCTCH</sequence>
<keyword evidence="12" id="KW-0175">Coiled coil</keyword>